<organism evidence="2 3">
    <name type="scientific">Lactococcus hircilactis</name>
    <dbReference type="NCBI Taxonomy" id="1494462"/>
    <lineage>
        <taxon>Bacteria</taxon>
        <taxon>Bacillati</taxon>
        <taxon>Bacillota</taxon>
        <taxon>Bacilli</taxon>
        <taxon>Lactobacillales</taxon>
        <taxon>Streptococcaceae</taxon>
        <taxon>Lactococcus</taxon>
    </lineage>
</organism>
<dbReference type="SUPFAM" id="SSF53335">
    <property type="entry name" value="S-adenosyl-L-methionine-dependent methyltransferases"/>
    <property type="match status" value="1"/>
</dbReference>
<dbReference type="Gene3D" id="3.40.50.150">
    <property type="entry name" value="Vaccinia Virus protein VP39"/>
    <property type="match status" value="1"/>
</dbReference>
<gene>
    <name evidence="2" type="ORF">GHI93_09765</name>
</gene>
<dbReference type="GO" id="GO:0008170">
    <property type="term" value="F:N-methyltransferase activity"/>
    <property type="evidence" value="ECO:0007669"/>
    <property type="project" value="InterPro"/>
</dbReference>
<keyword evidence="2" id="KW-0808">Transferase</keyword>
<dbReference type="InterPro" id="IPR029063">
    <property type="entry name" value="SAM-dependent_MTases_sf"/>
</dbReference>
<dbReference type="CDD" id="cd02440">
    <property type="entry name" value="AdoMet_MTases"/>
    <property type="match status" value="1"/>
</dbReference>
<evidence type="ECO:0000313" key="2">
    <source>
        <dbReference type="EMBL" id="MQW40212.1"/>
    </source>
</evidence>
<proteinExistence type="predicted"/>
<feature type="domain" description="DNA methylase adenine-specific" evidence="1">
    <location>
        <begin position="77"/>
        <end position="301"/>
    </location>
</feature>
<dbReference type="Pfam" id="PF02384">
    <property type="entry name" value="N6_Mtase"/>
    <property type="match status" value="1"/>
</dbReference>
<dbReference type="RefSeq" id="WP_153496873.1">
    <property type="nucleotide sequence ID" value="NZ_CBCRWP010000018.1"/>
</dbReference>
<dbReference type="InterPro" id="IPR003356">
    <property type="entry name" value="DNA_methylase_A-5"/>
</dbReference>
<dbReference type="OrthoDB" id="9788159at2"/>
<keyword evidence="3" id="KW-1185">Reference proteome</keyword>
<dbReference type="GO" id="GO:0032259">
    <property type="term" value="P:methylation"/>
    <property type="evidence" value="ECO:0007669"/>
    <property type="project" value="UniProtKB-KW"/>
</dbReference>
<protein>
    <submittedName>
        <fullName evidence="2">N-6 DNA methylase</fullName>
    </submittedName>
</protein>
<dbReference type="AlphaFoldDB" id="A0A7X1Z9K1"/>
<comment type="caution">
    <text evidence="2">The sequence shown here is derived from an EMBL/GenBank/DDBJ whole genome shotgun (WGS) entry which is preliminary data.</text>
</comment>
<keyword evidence="2" id="KW-0489">Methyltransferase</keyword>
<dbReference type="InterPro" id="IPR052933">
    <property type="entry name" value="DNA_Protect_Modify"/>
</dbReference>
<dbReference type="EMBL" id="WITJ01000013">
    <property type="protein sequence ID" value="MQW40212.1"/>
    <property type="molecule type" value="Genomic_DNA"/>
</dbReference>
<dbReference type="Gene3D" id="1.10.150.470">
    <property type="match status" value="1"/>
</dbReference>
<dbReference type="PANTHER" id="PTHR41313:SF1">
    <property type="entry name" value="DNA METHYLASE ADENINE-SPECIFIC DOMAIN-CONTAINING PROTEIN"/>
    <property type="match status" value="1"/>
</dbReference>
<sequence>MDMEKIEQGFLLMIENIKSIAREQNTDFYDAFVEQNAAFLQAKLDKPTDVALSVLTASNQKLSQLHLTKKEWQKLFQFVLLKGAQVAPMQPNHAFTPDSIGALFHFIIETLHPKKDIRVLEMGSGLGNLAEFLLVNTTKNIEYVGFEVDDLLLDLAASMSEIIGLQATFMQVDGVQSQLLAPVDVVISDLPIGFYPDDALAQTFFVGQKQGHTFAHHLMIEQAMKYLKESGFAVFLAPADLLTSVQAETLKNWMVEQAHLAAVITLPEQLFKQAAKSIYVFKKSKSTRATFVYPLENLNDQKDIHALMTAFQSHFDA</sequence>
<dbReference type="Proteomes" id="UP000439550">
    <property type="component" value="Unassembled WGS sequence"/>
</dbReference>
<accession>A0A7X1Z9K1</accession>
<dbReference type="PANTHER" id="PTHR41313">
    <property type="entry name" value="ADENINE-SPECIFIC METHYLTRANSFERASE"/>
    <property type="match status" value="1"/>
</dbReference>
<name>A0A7X1Z9K1_9LACT</name>
<evidence type="ECO:0000259" key="1">
    <source>
        <dbReference type="Pfam" id="PF02384"/>
    </source>
</evidence>
<evidence type="ECO:0000313" key="3">
    <source>
        <dbReference type="Proteomes" id="UP000439550"/>
    </source>
</evidence>
<dbReference type="GO" id="GO:0003677">
    <property type="term" value="F:DNA binding"/>
    <property type="evidence" value="ECO:0007669"/>
    <property type="project" value="InterPro"/>
</dbReference>
<reference evidence="2 3" key="1">
    <citation type="submission" date="2019-10" db="EMBL/GenBank/DDBJ databases">
        <authorList>
            <person name="Dong K."/>
        </authorList>
    </citation>
    <scope>NUCLEOTIDE SEQUENCE [LARGE SCALE GENOMIC DNA]</scope>
    <source>
        <strain evidence="2 3">DSM 28960</strain>
    </source>
</reference>